<reference evidence="1 4" key="2">
    <citation type="submission" date="2020-10" db="EMBL/GenBank/DDBJ databases">
        <title>Campylobacter and Helicobacter PacBio genomes.</title>
        <authorList>
            <person name="Lane C."/>
        </authorList>
    </citation>
    <scope>NUCLEOTIDE SEQUENCE [LARGE SCALE GENOMIC DNA]</scope>
    <source>
        <strain evidence="1 4">2016D-0074</strain>
    </source>
</reference>
<dbReference type="EMBL" id="VOWB01000047">
    <property type="protein sequence ID" value="TXE81628.1"/>
    <property type="molecule type" value="Genomic_DNA"/>
</dbReference>
<dbReference type="Proteomes" id="UP000595070">
    <property type="component" value="Chromosome"/>
</dbReference>
<gene>
    <name evidence="2" type="ORF">FPD46_04890</name>
    <name evidence="1" type="ORF">IMC75_07080</name>
</gene>
<keyword evidence="4" id="KW-1185">Reference proteome</keyword>
<evidence type="ECO:0000313" key="3">
    <source>
        <dbReference type="Proteomes" id="UP000321310"/>
    </source>
</evidence>
<reference evidence="2 3" key="1">
    <citation type="submission" date="2019-07" db="EMBL/GenBank/DDBJ databases">
        <title>Rapid identification of Enteric Bacteria from Whole Genome Sequences (WGS) using Average Nucleotide Identity (ANI).</title>
        <authorList>
            <person name="Lane C."/>
        </authorList>
    </citation>
    <scope>NUCLEOTIDE SEQUENCE [LARGE SCALE GENOMIC DNA]</scope>
    <source>
        <strain evidence="2 3">2016D-0250</strain>
    </source>
</reference>
<sequence length="67" mass="8029">MFFKKKNTQKTTKQNNNLKQNDFIKNNDITQEKRLFEFKENIKKLSKNENSAIILAKQLSRLIQKSK</sequence>
<organism evidence="2 3">
    <name type="scientific">Campylobacter peloridis</name>
    <dbReference type="NCBI Taxonomy" id="488546"/>
    <lineage>
        <taxon>Bacteria</taxon>
        <taxon>Pseudomonadati</taxon>
        <taxon>Campylobacterota</taxon>
        <taxon>Epsilonproteobacteria</taxon>
        <taxon>Campylobacterales</taxon>
        <taxon>Campylobacteraceae</taxon>
        <taxon>Campylobacter</taxon>
    </lineage>
</organism>
<accession>A0A5C7DP92</accession>
<dbReference type="EMBL" id="CP063079">
    <property type="protein sequence ID" value="QOQ88695.1"/>
    <property type="molecule type" value="Genomic_DNA"/>
</dbReference>
<dbReference type="AlphaFoldDB" id="A0A5C7DP92"/>
<evidence type="ECO:0000313" key="4">
    <source>
        <dbReference type="Proteomes" id="UP000595070"/>
    </source>
</evidence>
<protein>
    <submittedName>
        <fullName evidence="2">Molybdenum cofactor biosynthesis protein</fullName>
    </submittedName>
</protein>
<proteinExistence type="predicted"/>
<evidence type="ECO:0000313" key="1">
    <source>
        <dbReference type="EMBL" id="QOQ88695.1"/>
    </source>
</evidence>
<name>A0A5C7DP92_9BACT</name>
<dbReference type="Proteomes" id="UP000321310">
    <property type="component" value="Unassembled WGS sequence"/>
</dbReference>
<dbReference type="RefSeq" id="WP_044598719.1">
    <property type="nucleotide sequence ID" value="NZ_CP063079.1"/>
</dbReference>
<evidence type="ECO:0000313" key="2">
    <source>
        <dbReference type="EMBL" id="TXE81628.1"/>
    </source>
</evidence>